<accession>A0A7S1F3M6</accession>
<proteinExistence type="predicted"/>
<evidence type="ECO:0000313" key="2">
    <source>
        <dbReference type="EMBL" id="CAD8841206.1"/>
    </source>
</evidence>
<evidence type="ECO:0008006" key="3">
    <source>
        <dbReference type="Google" id="ProtNLM"/>
    </source>
</evidence>
<name>A0A7S1F3M6_NOCSC</name>
<reference evidence="2" key="1">
    <citation type="submission" date="2021-01" db="EMBL/GenBank/DDBJ databases">
        <authorList>
            <person name="Corre E."/>
            <person name="Pelletier E."/>
            <person name="Niang G."/>
            <person name="Scheremetjew M."/>
            <person name="Finn R."/>
            <person name="Kale V."/>
            <person name="Holt S."/>
            <person name="Cochrane G."/>
            <person name="Meng A."/>
            <person name="Brown T."/>
            <person name="Cohen L."/>
        </authorList>
    </citation>
    <scope>NUCLEOTIDE SEQUENCE</scope>
</reference>
<organism evidence="2">
    <name type="scientific">Noctiluca scintillans</name>
    <name type="common">Sea sparkle</name>
    <name type="synonym">Red tide dinoflagellate</name>
    <dbReference type="NCBI Taxonomy" id="2966"/>
    <lineage>
        <taxon>Eukaryota</taxon>
        <taxon>Sar</taxon>
        <taxon>Alveolata</taxon>
        <taxon>Dinophyceae</taxon>
        <taxon>Noctilucales</taxon>
        <taxon>Noctilucaceae</taxon>
        <taxon>Noctiluca</taxon>
    </lineage>
</organism>
<gene>
    <name evidence="2" type="ORF">NSCI0253_LOCUS15554</name>
</gene>
<dbReference type="AlphaFoldDB" id="A0A7S1F3M6"/>
<sequence length="380" mass="41583">MQSLLSLVVVFLTFFFCAALPIHNASRSVRTSSSNSSAVAVSHRGPVDGVSNTTAAHSSPAIHNGVLATQHQHAQVGRLRATRAVEQTFMRGVPRGHTSRRINRAWFRRKYGSSQTATSMPVNPHIQPAPVQATRFLRAEPQPCTCDTQSCTVEDALSFMNCIDSSCSNPKCGCAAGEFFDACHRLAGLCSNLHMSCSADRVAVATTQDALNETLASLDRAPESGDLSVTPYGQTPQVHGDGKYFYHHAGDPAPAPAPAPAPVPAPQPVYEGRVESEKENFFSVEETQSFYYHRLKQLKLEKCGHEVAHNNGWVNARARLQEVLAKIDKDMTELRKRSIALPEMHCEKDFEEFHLKKETHSGTDSRGLWMASLLIAAAFA</sequence>
<keyword evidence="1" id="KW-0732">Signal</keyword>
<evidence type="ECO:0000256" key="1">
    <source>
        <dbReference type="SAM" id="SignalP"/>
    </source>
</evidence>
<feature type="signal peptide" evidence="1">
    <location>
        <begin position="1"/>
        <end position="19"/>
    </location>
</feature>
<feature type="chain" id="PRO_5031345967" description="Extracellular membrane protein CFEM domain-containing protein" evidence="1">
    <location>
        <begin position="20"/>
        <end position="380"/>
    </location>
</feature>
<dbReference type="EMBL" id="HBFQ01022149">
    <property type="protein sequence ID" value="CAD8841206.1"/>
    <property type="molecule type" value="Transcribed_RNA"/>
</dbReference>
<protein>
    <recommendedName>
        <fullName evidence="3">Extracellular membrane protein CFEM domain-containing protein</fullName>
    </recommendedName>
</protein>